<reference evidence="1" key="1">
    <citation type="journal article" date="2022" name="bioRxiv">
        <title>Sequencing and chromosome-scale assembly of the giantPleurodeles waltlgenome.</title>
        <authorList>
            <person name="Brown T."/>
            <person name="Elewa A."/>
            <person name="Iarovenko S."/>
            <person name="Subramanian E."/>
            <person name="Araus A.J."/>
            <person name="Petzold A."/>
            <person name="Susuki M."/>
            <person name="Suzuki K.-i.T."/>
            <person name="Hayashi T."/>
            <person name="Toyoda A."/>
            <person name="Oliveira C."/>
            <person name="Osipova E."/>
            <person name="Leigh N.D."/>
            <person name="Simon A."/>
            <person name="Yun M.H."/>
        </authorList>
    </citation>
    <scope>NUCLEOTIDE SEQUENCE</scope>
    <source>
        <strain evidence="1">20211129_DDA</strain>
        <tissue evidence="1">Liver</tissue>
    </source>
</reference>
<accession>A0AAV7W0Y5</accession>
<keyword evidence="2" id="KW-1185">Reference proteome</keyword>
<evidence type="ECO:0000313" key="2">
    <source>
        <dbReference type="Proteomes" id="UP001066276"/>
    </source>
</evidence>
<sequence>MGPLRRPTTTLFERFVAVRYQARPPPGPATPRKSPICSCRPPFTVEPLGGRVKGSIGREALPQAAVVCRRHRTGATTLQSRLRRTPGTSLALYGVWCGTPAMLGMNLG</sequence>
<gene>
    <name evidence="1" type="ORF">NDU88_001948</name>
</gene>
<dbReference type="EMBL" id="JANPWB010000002">
    <property type="protein sequence ID" value="KAJ1206545.1"/>
    <property type="molecule type" value="Genomic_DNA"/>
</dbReference>
<comment type="caution">
    <text evidence="1">The sequence shown here is derived from an EMBL/GenBank/DDBJ whole genome shotgun (WGS) entry which is preliminary data.</text>
</comment>
<dbReference type="Proteomes" id="UP001066276">
    <property type="component" value="Chromosome 1_2"/>
</dbReference>
<protein>
    <submittedName>
        <fullName evidence="1">Uncharacterized protein</fullName>
    </submittedName>
</protein>
<organism evidence="1 2">
    <name type="scientific">Pleurodeles waltl</name>
    <name type="common">Iberian ribbed newt</name>
    <dbReference type="NCBI Taxonomy" id="8319"/>
    <lineage>
        <taxon>Eukaryota</taxon>
        <taxon>Metazoa</taxon>
        <taxon>Chordata</taxon>
        <taxon>Craniata</taxon>
        <taxon>Vertebrata</taxon>
        <taxon>Euteleostomi</taxon>
        <taxon>Amphibia</taxon>
        <taxon>Batrachia</taxon>
        <taxon>Caudata</taxon>
        <taxon>Salamandroidea</taxon>
        <taxon>Salamandridae</taxon>
        <taxon>Pleurodelinae</taxon>
        <taxon>Pleurodeles</taxon>
    </lineage>
</organism>
<proteinExistence type="predicted"/>
<dbReference type="AlphaFoldDB" id="A0AAV7W0Y5"/>
<name>A0AAV7W0Y5_PLEWA</name>
<evidence type="ECO:0000313" key="1">
    <source>
        <dbReference type="EMBL" id="KAJ1206545.1"/>
    </source>
</evidence>